<proteinExistence type="predicted"/>
<evidence type="ECO:0000313" key="2">
    <source>
        <dbReference type="Proteomes" id="UP001212841"/>
    </source>
</evidence>
<dbReference type="SUPFAM" id="SSF46934">
    <property type="entry name" value="UBA-like"/>
    <property type="match status" value="1"/>
</dbReference>
<dbReference type="InterPro" id="IPR036402">
    <property type="entry name" value="EF-Ts_dimer_sf"/>
</dbReference>
<sequence>MRLLLRPIRCSLLPNRYNTSLRKFTTSTPTLYPSPTTLLVSRLRKETGCSISKAREALTHLSTTTDPEQLYTAALEWLEQESAASASKKAAKLGSRTAKEGLIATTILQNRGAAIIELNSETDF</sequence>
<dbReference type="AlphaFoldDB" id="A0AAD5S1E5"/>
<dbReference type="EMBL" id="JADGJD010002574">
    <property type="protein sequence ID" value="KAJ3031237.1"/>
    <property type="molecule type" value="Genomic_DNA"/>
</dbReference>
<evidence type="ECO:0000313" key="1">
    <source>
        <dbReference type="EMBL" id="KAJ3031237.1"/>
    </source>
</evidence>
<dbReference type="PANTHER" id="PTHR11741:SF0">
    <property type="entry name" value="ELONGATION FACTOR TS, MITOCHONDRIAL"/>
    <property type="match status" value="1"/>
</dbReference>
<protein>
    <submittedName>
        <fullName evidence="1">Elongation factor Ts, mitochondrial</fullName>
    </submittedName>
</protein>
<dbReference type="Proteomes" id="UP001212841">
    <property type="component" value="Unassembled WGS sequence"/>
</dbReference>
<keyword evidence="1" id="KW-0251">Elongation factor</keyword>
<accession>A0AAD5S1E5</accession>
<dbReference type="Gene3D" id="1.10.8.10">
    <property type="entry name" value="DNA helicase RuvA subunit, C-terminal domain"/>
    <property type="match status" value="1"/>
</dbReference>
<dbReference type="GO" id="GO:0003746">
    <property type="term" value="F:translation elongation factor activity"/>
    <property type="evidence" value="ECO:0007669"/>
    <property type="project" value="UniProtKB-KW"/>
</dbReference>
<dbReference type="InterPro" id="IPR001816">
    <property type="entry name" value="Transl_elong_EFTs/EF1B"/>
</dbReference>
<dbReference type="GO" id="GO:0070125">
    <property type="term" value="P:mitochondrial translational elongation"/>
    <property type="evidence" value="ECO:0007669"/>
    <property type="project" value="TreeGrafter"/>
</dbReference>
<dbReference type="Gene3D" id="3.30.479.20">
    <property type="entry name" value="Elongation factor Ts, dimerisation domain"/>
    <property type="match status" value="1"/>
</dbReference>
<dbReference type="PANTHER" id="PTHR11741">
    <property type="entry name" value="ELONGATION FACTOR TS"/>
    <property type="match status" value="1"/>
</dbReference>
<feature type="non-terminal residue" evidence="1">
    <location>
        <position position="124"/>
    </location>
</feature>
<gene>
    <name evidence="1" type="primary">TSF1</name>
    <name evidence="1" type="ORF">HK097_005483</name>
</gene>
<reference evidence="1" key="1">
    <citation type="submission" date="2020-05" db="EMBL/GenBank/DDBJ databases">
        <title>Phylogenomic resolution of chytrid fungi.</title>
        <authorList>
            <person name="Stajich J.E."/>
            <person name="Amses K."/>
            <person name="Simmons R."/>
            <person name="Seto K."/>
            <person name="Myers J."/>
            <person name="Bonds A."/>
            <person name="Quandt C.A."/>
            <person name="Barry K."/>
            <person name="Liu P."/>
            <person name="Grigoriev I."/>
            <person name="Longcore J.E."/>
            <person name="James T.Y."/>
        </authorList>
    </citation>
    <scope>NUCLEOTIDE SEQUENCE</scope>
    <source>
        <strain evidence="1">JEL0318</strain>
    </source>
</reference>
<dbReference type="InterPro" id="IPR009060">
    <property type="entry name" value="UBA-like_sf"/>
</dbReference>
<keyword evidence="1" id="KW-0648">Protein biosynthesis</keyword>
<dbReference type="GO" id="GO:0005739">
    <property type="term" value="C:mitochondrion"/>
    <property type="evidence" value="ECO:0007669"/>
    <property type="project" value="GOC"/>
</dbReference>
<keyword evidence="2" id="KW-1185">Reference proteome</keyword>
<comment type="caution">
    <text evidence="1">The sequence shown here is derived from an EMBL/GenBank/DDBJ whole genome shotgun (WGS) entry which is preliminary data.</text>
</comment>
<organism evidence="1 2">
    <name type="scientific">Rhizophlyctis rosea</name>
    <dbReference type="NCBI Taxonomy" id="64517"/>
    <lineage>
        <taxon>Eukaryota</taxon>
        <taxon>Fungi</taxon>
        <taxon>Fungi incertae sedis</taxon>
        <taxon>Chytridiomycota</taxon>
        <taxon>Chytridiomycota incertae sedis</taxon>
        <taxon>Chytridiomycetes</taxon>
        <taxon>Rhizophlyctidales</taxon>
        <taxon>Rhizophlyctidaceae</taxon>
        <taxon>Rhizophlyctis</taxon>
    </lineage>
</organism>
<name>A0AAD5S1E5_9FUNG</name>
<dbReference type="SUPFAM" id="SSF54713">
    <property type="entry name" value="Elongation factor Ts (EF-Ts), dimerisation domain"/>
    <property type="match status" value="1"/>
</dbReference>